<dbReference type="AlphaFoldDB" id="A0A0A9WVC4"/>
<evidence type="ECO:0000256" key="1">
    <source>
        <dbReference type="SAM" id="MobiDB-lite"/>
    </source>
</evidence>
<feature type="compositionally biased region" description="Polar residues" evidence="1">
    <location>
        <begin position="29"/>
        <end position="39"/>
    </location>
</feature>
<accession>A0A0A9WVC4</accession>
<organism evidence="2">
    <name type="scientific">Lygus hesperus</name>
    <name type="common">Western plant bug</name>
    <dbReference type="NCBI Taxonomy" id="30085"/>
    <lineage>
        <taxon>Eukaryota</taxon>
        <taxon>Metazoa</taxon>
        <taxon>Ecdysozoa</taxon>
        <taxon>Arthropoda</taxon>
        <taxon>Hexapoda</taxon>
        <taxon>Insecta</taxon>
        <taxon>Pterygota</taxon>
        <taxon>Neoptera</taxon>
        <taxon>Paraneoptera</taxon>
        <taxon>Hemiptera</taxon>
        <taxon>Heteroptera</taxon>
        <taxon>Panheteroptera</taxon>
        <taxon>Cimicomorpha</taxon>
        <taxon>Miridae</taxon>
        <taxon>Mirini</taxon>
        <taxon>Lygus</taxon>
    </lineage>
</organism>
<protein>
    <submittedName>
        <fullName evidence="2">UvrABC system protein C</fullName>
    </submittedName>
</protein>
<reference evidence="2" key="2">
    <citation type="submission" date="2014-07" db="EMBL/GenBank/DDBJ databases">
        <authorList>
            <person name="Hull J."/>
        </authorList>
    </citation>
    <scope>NUCLEOTIDE SEQUENCE</scope>
</reference>
<dbReference type="EMBL" id="GBRD01017298">
    <property type="protein sequence ID" value="JAG48529.1"/>
    <property type="molecule type" value="Transcribed_RNA"/>
</dbReference>
<feature type="region of interest" description="Disordered" evidence="1">
    <location>
        <begin position="60"/>
        <end position="141"/>
    </location>
</feature>
<proteinExistence type="predicted"/>
<feature type="region of interest" description="Disordered" evidence="1">
    <location>
        <begin position="27"/>
        <end position="48"/>
    </location>
</feature>
<evidence type="ECO:0000313" key="3">
    <source>
        <dbReference type="EMBL" id="JAG48529.1"/>
    </source>
</evidence>
<gene>
    <name evidence="2" type="primary">uvrC_8</name>
    <name evidence="2" type="ORF">CM83_12880</name>
</gene>
<dbReference type="EMBL" id="GBHO01032223">
    <property type="protein sequence ID" value="JAG11381.1"/>
    <property type="molecule type" value="Transcribed_RNA"/>
</dbReference>
<name>A0A0A9WVC4_LYGHE</name>
<evidence type="ECO:0000313" key="2">
    <source>
        <dbReference type="EMBL" id="JAG11381.1"/>
    </source>
</evidence>
<feature type="compositionally biased region" description="Basic and acidic residues" evidence="1">
    <location>
        <begin position="88"/>
        <end position="114"/>
    </location>
</feature>
<sequence length="229" mass="25227">MSADPRNSKNPTDKMSELKVLQELANVRAPNSGQHNFTEGSIALGKVGNKKAGRLRFRISSGAIFSPSKQQEARPAETLSKGEAANTSHDENPLVDPEKDIPGKAPDKSDEDSKTGSNPHAEDPDGPPEELDIYSNENSSGSDKKAAVFKIFKNLAQQFDALQDLFGDDCGNDSSSFNRTSNRLTLENISTSKGNFTRVRFIRRKVTEKEKKPKARSIEQLMEVEDPDY</sequence>
<reference evidence="3" key="3">
    <citation type="submission" date="2014-09" db="EMBL/GenBank/DDBJ databases">
        <authorList>
            <person name="Magalhaes I.L.F."/>
            <person name="Oliveira U."/>
            <person name="Santos F.R."/>
            <person name="Vidigal T.H.D.A."/>
            <person name="Brescovit A.D."/>
            <person name="Santos A.J."/>
        </authorList>
    </citation>
    <scope>NUCLEOTIDE SEQUENCE</scope>
</reference>
<reference evidence="2" key="1">
    <citation type="journal article" date="2014" name="PLoS ONE">
        <title>Transcriptome-Based Identification of ABC Transporters in the Western Tarnished Plant Bug Lygus hesperus.</title>
        <authorList>
            <person name="Hull J.J."/>
            <person name="Chaney K."/>
            <person name="Geib S.M."/>
            <person name="Fabrick J.A."/>
            <person name="Brent C.S."/>
            <person name="Walsh D."/>
            <person name="Lavine L.C."/>
        </authorList>
    </citation>
    <scope>NUCLEOTIDE SEQUENCE</scope>
</reference>